<evidence type="ECO:0000313" key="3">
    <source>
        <dbReference type="Proteomes" id="UP001303760"/>
    </source>
</evidence>
<name>A0AAN7CAB5_9PEZI</name>
<evidence type="ECO:0000256" key="1">
    <source>
        <dbReference type="SAM" id="Phobius"/>
    </source>
</evidence>
<keyword evidence="1" id="KW-0472">Membrane</keyword>
<dbReference type="Proteomes" id="UP001303760">
    <property type="component" value="Unassembled WGS sequence"/>
</dbReference>
<feature type="transmembrane region" description="Helical" evidence="1">
    <location>
        <begin position="27"/>
        <end position="51"/>
    </location>
</feature>
<reference evidence="2" key="1">
    <citation type="journal article" date="2023" name="Mol. Phylogenet. Evol.">
        <title>Genome-scale phylogeny and comparative genomics of the fungal order Sordariales.</title>
        <authorList>
            <person name="Hensen N."/>
            <person name="Bonometti L."/>
            <person name="Westerberg I."/>
            <person name="Brannstrom I.O."/>
            <person name="Guillou S."/>
            <person name="Cros-Aarteil S."/>
            <person name="Calhoun S."/>
            <person name="Haridas S."/>
            <person name="Kuo A."/>
            <person name="Mondo S."/>
            <person name="Pangilinan J."/>
            <person name="Riley R."/>
            <person name="LaButti K."/>
            <person name="Andreopoulos B."/>
            <person name="Lipzen A."/>
            <person name="Chen C."/>
            <person name="Yan M."/>
            <person name="Daum C."/>
            <person name="Ng V."/>
            <person name="Clum A."/>
            <person name="Steindorff A."/>
            <person name="Ohm R.A."/>
            <person name="Martin F."/>
            <person name="Silar P."/>
            <person name="Natvig D.O."/>
            <person name="Lalanne C."/>
            <person name="Gautier V."/>
            <person name="Ament-Velasquez S.L."/>
            <person name="Kruys A."/>
            <person name="Hutchinson M.I."/>
            <person name="Powell A.J."/>
            <person name="Barry K."/>
            <person name="Miller A.N."/>
            <person name="Grigoriev I.V."/>
            <person name="Debuchy R."/>
            <person name="Gladieux P."/>
            <person name="Hiltunen Thoren M."/>
            <person name="Johannesson H."/>
        </authorList>
    </citation>
    <scope>NUCLEOTIDE SEQUENCE</scope>
    <source>
        <strain evidence="2">CBS 532.94</strain>
    </source>
</reference>
<protein>
    <submittedName>
        <fullName evidence="2">Uncharacterized protein</fullName>
    </submittedName>
</protein>
<reference evidence="2" key="2">
    <citation type="submission" date="2023-05" db="EMBL/GenBank/DDBJ databases">
        <authorList>
            <consortium name="Lawrence Berkeley National Laboratory"/>
            <person name="Steindorff A."/>
            <person name="Hensen N."/>
            <person name="Bonometti L."/>
            <person name="Westerberg I."/>
            <person name="Brannstrom I.O."/>
            <person name="Guillou S."/>
            <person name="Cros-Aarteil S."/>
            <person name="Calhoun S."/>
            <person name="Haridas S."/>
            <person name="Kuo A."/>
            <person name="Mondo S."/>
            <person name="Pangilinan J."/>
            <person name="Riley R."/>
            <person name="Labutti K."/>
            <person name="Andreopoulos B."/>
            <person name="Lipzen A."/>
            <person name="Chen C."/>
            <person name="Yanf M."/>
            <person name="Daum C."/>
            <person name="Ng V."/>
            <person name="Clum A."/>
            <person name="Ohm R."/>
            <person name="Martin F."/>
            <person name="Silar P."/>
            <person name="Natvig D."/>
            <person name="Lalanne C."/>
            <person name="Gautier V."/>
            <person name="Ament-Velasquez S.L."/>
            <person name="Kruys A."/>
            <person name="Hutchinson M.I."/>
            <person name="Powell A.J."/>
            <person name="Barry K."/>
            <person name="Miller A.N."/>
            <person name="Grigoriev I.V."/>
            <person name="Debuchy R."/>
            <person name="Gladieux P."/>
            <person name="Thoren M.H."/>
            <person name="Johannesson H."/>
        </authorList>
    </citation>
    <scope>NUCLEOTIDE SEQUENCE</scope>
    <source>
        <strain evidence="2">CBS 532.94</strain>
    </source>
</reference>
<sequence>MKTINLAILQSLLAQDNLDEDQLLNRIWIGLLGVEALIVMGVALRGLLAAVSSSRLLGHRTRSSADVGLSMSPAKVERGLWPAT</sequence>
<keyword evidence="3" id="KW-1185">Reference proteome</keyword>
<organism evidence="2 3">
    <name type="scientific">Achaetomium macrosporum</name>
    <dbReference type="NCBI Taxonomy" id="79813"/>
    <lineage>
        <taxon>Eukaryota</taxon>
        <taxon>Fungi</taxon>
        <taxon>Dikarya</taxon>
        <taxon>Ascomycota</taxon>
        <taxon>Pezizomycotina</taxon>
        <taxon>Sordariomycetes</taxon>
        <taxon>Sordariomycetidae</taxon>
        <taxon>Sordariales</taxon>
        <taxon>Chaetomiaceae</taxon>
        <taxon>Achaetomium</taxon>
    </lineage>
</organism>
<dbReference type="EMBL" id="MU860099">
    <property type="protein sequence ID" value="KAK4238333.1"/>
    <property type="molecule type" value="Genomic_DNA"/>
</dbReference>
<gene>
    <name evidence="2" type="ORF">C8A03DRAFT_15181</name>
</gene>
<comment type="caution">
    <text evidence="2">The sequence shown here is derived from an EMBL/GenBank/DDBJ whole genome shotgun (WGS) entry which is preliminary data.</text>
</comment>
<proteinExistence type="predicted"/>
<evidence type="ECO:0000313" key="2">
    <source>
        <dbReference type="EMBL" id="KAK4238333.1"/>
    </source>
</evidence>
<keyword evidence="1" id="KW-1133">Transmembrane helix</keyword>
<dbReference type="AlphaFoldDB" id="A0AAN7CAB5"/>
<keyword evidence="1" id="KW-0812">Transmembrane</keyword>
<accession>A0AAN7CAB5</accession>